<feature type="region of interest" description="Disordered" evidence="5">
    <location>
        <begin position="535"/>
        <end position="579"/>
    </location>
</feature>
<keyword evidence="4" id="KW-0472">Membrane</keyword>
<dbReference type="AlphaFoldDB" id="A0AAX4H472"/>
<dbReference type="RefSeq" id="XP_062875767.1">
    <property type="nucleotide sequence ID" value="XM_063019697.1"/>
</dbReference>
<proteinExistence type="predicted"/>
<reference evidence="7 8" key="1">
    <citation type="submission" date="2023-10" db="EMBL/GenBank/DDBJ databases">
        <title>Draft Genome Sequence of Candida saopaulonensis from a very Premature Infant with Sepsis.</title>
        <authorList>
            <person name="Ning Y."/>
            <person name="Dai R."/>
            <person name="Xiao M."/>
            <person name="Xu Y."/>
            <person name="Yan Q."/>
            <person name="Zhang L."/>
        </authorList>
    </citation>
    <scope>NUCLEOTIDE SEQUENCE [LARGE SCALE GENOMIC DNA]</scope>
    <source>
        <strain evidence="7 8">19XY460</strain>
    </source>
</reference>
<dbReference type="EMBL" id="CP138894">
    <property type="protein sequence ID" value="WPK23380.1"/>
    <property type="molecule type" value="Genomic_DNA"/>
</dbReference>
<dbReference type="InterPro" id="IPR050431">
    <property type="entry name" value="Adaptor_comp_med_subunit"/>
</dbReference>
<dbReference type="Pfam" id="PF00928">
    <property type="entry name" value="Adap_comp_sub"/>
    <property type="match status" value="2"/>
</dbReference>
<dbReference type="InterPro" id="IPR028565">
    <property type="entry name" value="MHD"/>
</dbReference>
<dbReference type="InterPro" id="IPR036168">
    <property type="entry name" value="AP2_Mu_C_sf"/>
</dbReference>
<dbReference type="SUPFAM" id="SSF64356">
    <property type="entry name" value="SNARE-like"/>
    <property type="match status" value="1"/>
</dbReference>
<feature type="domain" description="MHD" evidence="6">
    <location>
        <begin position="262"/>
        <end position="579"/>
    </location>
</feature>
<evidence type="ECO:0000259" key="6">
    <source>
        <dbReference type="PROSITE" id="PS51072"/>
    </source>
</evidence>
<dbReference type="PANTHER" id="PTHR10529">
    <property type="entry name" value="AP COMPLEX SUBUNIT MU"/>
    <property type="match status" value="1"/>
</dbReference>
<dbReference type="GO" id="GO:0006886">
    <property type="term" value="P:intracellular protein transport"/>
    <property type="evidence" value="ECO:0007669"/>
    <property type="project" value="InterPro"/>
</dbReference>
<dbReference type="InterPro" id="IPR011012">
    <property type="entry name" value="Longin-like_dom_sf"/>
</dbReference>
<organism evidence="7 8">
    <name type="scientific">Australozyma saopauloensis</name>
    <dbReference type="NCBI Taxonomy" id="291208"/>
    <lineage>
        <taxon>Eukaryota</taxon>
        <taxon>Fungi</taxon>
        <taxon>Dikarya</taxon>
        <taxon>Ascomycota</taxon>
        <taxon>Saccharomycotina</taxon>
        <taxon>Pichiomycetes</taxon>
        <taxon>Metschnikowiaceae</taxon>
        <taxon>Australozyma</taxon>
    </lineage>
</organism>
<dbReference type="KEGG" id="asau:88171687"/>
<dbReference type="PROSITE" id="PS51072">
    <property type="entry name" value="MHD"/>
    <property type="match status" value="1"/>
</dbReference>
<evidence type="ECO:0000313" key="7">
    <source>
        <dbReference type="EMBL" id="WPK23380.1"/>
    </source>
</evidence>
<dbReference type="GO" id="GO:0016192">
    <property type="term" value="P:vesicle-mediated transport"/>
    <property type="evidence" value="ECO:0007669"/>
    <property type="project" value="InterPro"/>
</dbReference>
<dbReference type="Proteomes" id="UP001338582">
    <property type="component" value="Chromosome 1"/>
</dbReference>
<evidence type="ECO:0000256" key="4">
    <source>
        <dbReference type="ARBA" id="ARBA00023136"/>
    </source>
</evidence>
<evidence type="ECO:0000256" key="1">
    <source>
        <dbReference type="ARBA" id="ARBA00004308"/>
    </source>
</evidence>
<protein>
    <recommendedName>
        <fullName evidence="6">MHD domain-containing protein</fullName>
    </recommendedName>
</protein>
<dbReference type="PROSITE" id="PS00990">
    <property type="entry name" value="CLAT_ADAPTOR_M_1"/>
    <property type="match status" value="1"/>
</dbReference>
<comment type="subcellular location">
    <subcellularLocation>
        <location evidence="1">Endomembrane system</location>
    </subcellularLocation>
</comment>
<name>A0AAX4H472_9ASCO</name>
<feature type="compositionally biased region" description="Basic and acidic residues" evidence="5">
    <location>
        <begin position="554"/>
        <end position="565"/>
    </location>
</feature>
<dbReference type="Gene3D" id="2.60.40.1170">
    <property type="entry name" value="Mu homology domain, subdomain B"/>
    <property type="match status" value="1"/>
</dbReference>
<keyword evidence="8" id="KW-1185">Reference proteome</keyword>
<dbReference type="Gene3D" id="3.30.450.60">
    <property type="match status" value="1"/>
</dbReference>
<evidence type="ECO:0000256" key="2">
    <source>
        <dbReference type="ARBA" id="ARBA00022448"/>
    </source>
</evidence>
<evidence type="ECO:0000256" key="3">
    <source>
        <dbReference type="ARBA" id="ARBA00022927"/>
    </source>
</evidence>
<dbReference type="InterPro" id="IPR018240">
    <property type="entry name" value="Clathrin_mu_CS"/>
</dbReference>
<dbReference type="SUPFAM" id="SSF49447">
    <property type="entry name" value="Second domain of Mu2 adaptin subunit (ap50) of ap2 adaptor"/>
    <property type="match status" value="1"/>
</dbReference>
<feature type="compositionally biased region" description="Acidic residues" evidence="5">
    <location>
        <begin position="334"/>
        <end position="348"/>
    </location>
</feature>
<accession>A0AAX4H472</accession>
<gene>
    <name evidence="7" type="ORF">PUMCH_000618</name>
</gene>
<sequence length="686" mass="78806">MVSAIYICHWPDIDAAYLLCELLVHRNYHNDIPDAHWLVARFAKLFLELPKDKRTPFLEDLGITYTTYWGADDIFLLSVSRSNVNAMLAVTLLQQMHLIMEQFFLHQHKQLREREARGDRPQNNTEPVFTREAVLDNNALIYELLDECVDFGVIQITDYNILKEYIKMEMNVGAGDISGGGTENIELSSDSDLDTDYMRQSLRSMKKKKNSHSKMQSIKSTHNKAVRADVDSQAVEKLVNSSIVRTQVLPVSWRLKGIFYSKNEIYIDIIETCNFTYDLESATIKSNEILGVCMVRSYLSGMPVVKLGLNEERLSQVEYDGDSQSDSDHGNQLQEEDIDEEDGEDIEAEVPLSQDSEQEPEPKLKKKLKVPLTNVQFHLCVELAKIYKNNLIRFTPPDDQFQLFSFRVEQQRRKAKAPLLLIDPVYRIVAEQNRLQIMCTITTNFKKKLHCRKLMVRVPLHPSLFPLSNSDKDSFRFRAELGEVRYRVDTSEVLWLIVDLPGSKKTVRMMAELHLGDTKHSTMAISKYFRSASESAKRRTDTENDELDLSDLGNIHRSESSKPDETINETLPDPQFTPEATIDSDDEALAELDKLYHVNGASSSLFARLQRQVDGNSFSDIMVDFEIPMLTYSGLRVTYIRVDEESMKYTCFPWVRYLTQANSDPTGTTNLGRYRFRLGPSNFKTT</sequence>
<evidence type="ECO:0000256" key="5">
    <source>
        <dbReference type="SAM" id="MobiDB-lite"/>
    </source>
</evidence>
<keyword evidence="2" id="KW-0813">Transport</keyword>
<dbReference type="GeneID" id="88171687"/>
<evidence type="ECO:0000313" key="8">
    <source>
        <dbReference type="Proteomes" id="UP001338582"/>
    </source>
</evidence>
<dbReference type="GO" id="GO:0012505">
    <property type="term" value="C:endomembrane system"/>
    <property type="evidence" value="ECO:0007669"/>
    <property type="project" value="UniProtKB-SubCell"/>
</dbReference>
<keyword evidence="3" id="KW-0653">Protein transport</keyword>
<dbReference type="GO" id="GO:0030131">
    <property type="term" value="C:clathrin adaptor complex"/>
    <property type="evidence" value="ECO:0007669"/>
    <property type="project" value="InterPro"/>
</dbReference>
<feature type="region of interest" description="Disordered" evidence="5">
    <location>
        <begin position="318"/>
        <end position="364"/>
    </location>
</feature>